<feature type="compositionally biased region" description="Polar residues" evidence="4">
    <location>
        <begin position="477"/>
        <end position="494"/>
    </location>
</feature>
<dbReference type="InterPro" id="IPR001789">
    <property type="entry name" value="Sig_transdc_resp-reg_receiver"/>
</dbReference>
<evidence type="ECO:0000256" key="4">
    <source>
        <dbReference type="SAM" id="MobiDB-lite"/>
    </source>
</evidence>
<dbReference type="OrthoDB" id="21225at2759"/>
<evidence type="ECO:0000313" key="7">
    <source>
        <dbReference type="Proteomes" id="UP000307173"/>
    </source>
</evidence>
<proteinExistence type="predicted"/>
<protein>
    <recommendedName>
        <fullName evidence="5">Response regulatory domain-containing protein</fullName>
    </recommendedName>
</protein>
<dbReference type="AlphaFoldDB" id="A0A4T0X0X5"/>
<dbReference type="SUPFAM" id="SSF52172">
    <property type="entry name" value="CheY-like"/>
    <property type="match status" value="1"/>
</dbReference>
<dbReference type="STRING" id="52247.A0A4T0X0X5"/>
<dbReference type="GO" id="GO:0000156">
    <property type="term" value="F:phosphorelay response regulator activity"/>
    <property type="evidence" value="ECO:0007669"/>
    <property type="project" value="UniProtKB-ARBA"/>
</dbReference>
<dbReference type="FunFam" id="3.40.50.2300:FF:000146">
    <property type="entry name" value="Putative two-component response regulator SSK1p"/>
    <property type="match status" value="1"/>
</dbReference>
<feature type="region of interest" description="Disordered" evidence="4">
    <location>
        <begin position="453"/>
        <end position="494"/>
    </location>
</feature>
<dbReference type="PANTHER" id="PTHR45339:SF1">
    <property type="entry name" value="HYBRID SIGNAL TRANSDUCTION HISTIDINE KINASE J"/>
    <property type="match status" value="1"/>
</dbReference>
<dbReference type="Pfam" id="PF00072">
    <property type="entry name" value="Response_reg"/>
    <property type="match status" value="1"/>
</dbReference>
<organism evidence="6 7">
    <name type="scientific">Pichia inconspicua</name>
    <dbReference type="NCBI Taxonomy" id="52247"/>
    <lineage>
        <taxon>Eukaryota</taxon>
        <taxon>Fungi</taxon>
        <taxon>Dikarya</taxon>
        <taxon>Ascomycota</taxon>
        <taxon>Saccharomycotina</taxon>
        <taxon>Pichiomycetes</taxon>
        <taxon>Pichiales</taxon>
        <taxon>Pichiaceae</taxon>
        <taxon>Pichia</taxon>
    </lineage>
</organism>
<dbReference type="GO" id="GO:1900445">
    <property type="term" value="P:positive regulation of filamentous growth of a population of unicellular organisms in response to biotic stimulus"/>
    <property type="evidence" value="ECO:0007669"/>
    <property type="project" value="UniProtKB-ARBA"/>
</dbReference>
<dbReference type="SMART" id="SM00448">
    <property type="entry name" value="REC"/>
    <property type="match status" value="1"/>
</dbReference>
<evidence type="ECO:0000256" key="2">
    <source>
        <dbReference type="ARBA" id="ARBA00023012"/>
    </source>
</evidence>
<sequence>MAFQASYANPKKIEQPNINISPSPLGISEQMPRRYPDNISTSYQSETPAPLNRVRNSMNDILSNEHSTPNYYANNTSGWTNQTLSQNQSGQTLPTSFGSKPSFNGLTKFGPPQQTQISQQYDQVYKRVWVKKASHTATTISVGPNDIVDDLKYMISKRFPTTLAVSYDPSDLVLKLQIPLEFNSPAKMLRNGSNSNHDESMFTSQNDSIICSNSTNGSQMPKLRSLGSDDTHNALSSFTARSYIGNVGSEMSRSATPLSPEPLKSSLPNKDQLETSWRQYNTRFLVLEPDLLVWSVLDKFFPNGMQMSDALIIETADSLQSESGKAEGKPKNSISYQTYTRKTNAQAESTTMSFPKPIRPTSNNKIAILGEQKVPKPRFKSINLQENPVPQSAAVILFSKDVRDDKEDTISSLPSPSAKKNFKESSLVHMENPPMRQTSSTDSHKKLSLHVDTNDMVGNSKDPPTGSTLIAAPTPRSDITITPQKPNTESTNNKLDTKAKNKKLGLSRILVNINVLVVEDNLVNQKIMARHLKSCGVQFKIASTGQEALEIWKEGGFHLCFMDIQLPVMSGIEVTKEIRRLERLNNIGSISSYEEKPHMINPTEDTLDLNLFRSPIIIVALTASSGASDQQNALAAGCNDYLTKPVQLKWLKNKLTEWGYMQALINFDYFKLEDQH</sequence>
<dbReference type="GO" id="GO:0006950">
    <property type="term" value="P:response to stress"/>
    <property type="evidence" value="ECO:0007669"/>
    <property type="project" value="UniProtKB-ARBA"/>
</dbReference>
<evidence type="ECO:0000256" key="1">
    <source>
        <dbReference type="ARBA" id="ARBA00022553"/>
    </source>
</evidence>
<evidence type="ECO:0000313" key="6">
    <source>
        <dbReference type="EMBL" id="TID28101.1"/>
    </source>
</evidence>
<dbReference type="PANTHER" id="PTHR45339">
    <property type="entry name" value="HYBRID SIGNAL TRANSDUCTION HISTIDINE KINASE J"/>
    <property type="match status" value="1"/>
</dbReference>
<dbReference type="PROSITE" id="PS50110">
    <property type="entry name" value="RESPONSE_REGULATORY"/>
    <property type="match status" value="1"/>
</dbReference>
<dbReference type="InterPro" id="IPR011006">
    <property type="entry name" value="CheY-like_superfamily"/>
</dbReference>
<name>A0A4T0X0X5_9ASCO</name>
<feature type="domain" description="Response regulatory" evidence="5">
    <location>
        <begin position="514"/>
        <end position="659"/>
    </location>
</feature>
<keyword evidence="2" id="KW-0902">Two-component regulatory system</keyword>
<dbReference type="CDD" id="cd17546">
    <property type="entry name" value="REC_hyHK_CKI1_RcsC-like"/>
    <property type="match status" value="1"/>
</dbReference>
<dbReference type="EMBL" id="SELW01000417">
    <property type="protein sequence ID" value="TID28101.1"/>
    <property type="molecule type" value="Genomic_DNA"/>
</dbReference>
<gene>
    <name evidence="6" type="ORF">CANINC_002693</name>
</gene>
<feature type="modified residue" description="4-aspartylphosphate" evidence="3">
    <location>
        <position position="563"/>
    </location>
</feature>
<evidence type="ECO:0000256" key="3">
    <source>
        <dbReference type="PROSITE-ProRule" id="PRU00169"/>
    </source>
</evidence>
<dbReference type="Gene3D" id="3.40.50.2300">
    <property type="match status" value="1"/>
</dbReference>
<keyword evidence="1 3" id="KW-0597">Phosphoprotein</keyword>
<feature type="region of interest" description="Disordered" evidence="4">
    <location>
        <begin position="1"/>
        <end position="25"/>
    </location>
</feature>
<accession>A0A4T0X0X5</accession>
<dbReference type="Proteomes" id="UP000307173">
    <property type="component" value="Unassembled WGS sequence"/>
</dbReference>
<keyword evidence="7" id="KW-1185">Reference proteome</keyword>
<evidence type="ECO:0000259" key="5">
    <source>
        <dbReference type="PROSITE" id="PS50110"/>
    </source>
</evidence>
<dbReference type="GO" id="GO:0036180">
    <property type="term" value="P:filamentous growth of a population of unicellular organisms in response to biotic stimulus"/>
    <property type="evidence" value="ECO:0007669"/>
    <property type="project" value="UniProtKB-ARBA"/>
</dbReference>
<comment type="caution">
    <text evidence="6">The sequence shown here is derived from an EMBL/GenBank/DDBJ whole genome shotgun (WGS) entry which is preliminary data.</text>
</comment>
<reference evidence="6 7" key="1">
    <citation type="journal article" date="2019" name="Front. Genet.">
        <title>Whole-Genome Sequencing of the Opportunistic Yeast Pathogen Candida inconspicua Uncovers Its Hybrid Origin.</title>
        <authorList>
            <person name="Mixao V."/>
            <person name="Hansen A.P."/>
            <person name="Saus E."/>
            <person name="Boekhout T."/>
            <person name="Lass-Florl C."/>
            <person name="Gabaldon T."/>
        </authorList>
    </citation>
    <scope>NUCLEOTIDE SEQUENCE [LARGE SCALE GENOMIC DNA]</scope>
    <source>
        <strain evidence="6 7">CBS 180</strain>
    </source>
</reference>